<dbReference type="GO" id="GO:1903833">
    <property type="term" value="P:positive regulation of cellular response to amino acid starvation"/>
    <property type="evidence" value="ECO:0007669"/>
    <property type="project" value="EnsemblFungi"/>
</dbReference>
<evidence type="ECO:0000313" key="11">
    <source>
        <dbReference type="EMBL" id="ODQ61692.1"/>
    </source>
</evidence>
<dbReference type="PROSITE" id="PS00036">
    <property type="entry name" value="BZIP_BASIC"/>
    <property type="match status" value="1"/>
</dbReference>
<keyword evidence="5" id="KW-0010">Activator</keyword>
<reference evidence="11 12" key="1">
    <citation type="journal article" date="2016" name="Proc. Natl. Acad. Sci. U.S.A.">
        <title>Comparative genomics of biotechnologically important yeasts.</title>
        <authorList>
            <person name="Riley R."/>
            <person name="Haridas S."/>
            <person name="Wolfe K.H."/>
            <person name="Lopes M.R."/>
            <person name="Hittinger C.T."/>
            <person name="Goeker M."/>
            <person name="Salamov A.A."/>
            <person name="Wisecaver J.H."/>
            <person name="Long T.M."/>
            <person name="Calvey C.H."/>
            <person name="Aerts A.L."/>
            <person name="Barry K.W."/>
            <person name="Choi C."/>
            <person name="Clum A."/>
            <person name="Coughlan A.Y."/>
            <person name="Deshpande S."/>
            <person name="Douglass A.P."/>
            <person name="Hanson S.J."/>
            <person name="Klenk H.-P."/>
            <person name="LaButti K.M."/>
            <person name="Lapidus A."/>
            <person name="Lindquist E.A."/>
            <person name="Lipzen A.M."/>
            <person name="Meier-Kolthoff J.P."/>
            <person name="Ohm R.A."/>
            <person name="Otillar R.P."/>
            <person name="Pangilinan J.L."/>
            <person name="Peng Y."/>
            <person name="Rokas A."/>
            <person name="Rosa C.A."/>
            <person name="Scheuner C."/>
            <person name="Sibirny A.A."/>
            <person name="Slot J.C."/>
            <person name="Stielow J.B."/>
            <person name="Sun H."/>
            <person name="Kurtzman C.P."/>
            <person name="Blackwell M."/>
            <person name="Grigoriev I.V."/>
            <person name="Jeffries T.W."/>
        </authorList>
    </citation>
    <scope>NUCLEOTIDE SEQUENCE [LARGE SCALE GENOMIC DNA]</scope>
    <source>
        <strain evidence="12">ATCC 58044 / CBS 1984 / NCYC 433 / NRRL Y-366-8</strain>
    </source>
</reference>
<dbReference type="GO" id="GO:0061629">
    <property type="term" value="F:RNA polymerase II-specific DNA-binding transcription factor binding"/>
    <property type="evidence" value="ECO:0007669"/>
    <property type="project" value="EnsemblFungi"/>
</dbReference>
<evidence type="ECO:0000313" key="12">
    <source>
        <dbReference type="Proteomes" id="UP000094112"/>
    </source>
</evidence>
<dbReference type="GO" id="GO:0005634">
    <property type="term" value="C:nucleus"/>
    <property type="evidence" value="ECO:0007669"/>
    <property type="project" value="UniProtKB-SubCell"/>
</dbReference>
<dbReference type="PANTHER" id="PTHR11462:SF35">
    <property type="entry name" value="TRANSCRIPTION FACTOR JRA"/>
    <property type="match status" value="1"/>
</dbReference>
<evidence type="ECO:0000256" key="7">
    <source>
        <dbReference type="ARBA" id="ARBA00023242"/>
    </source>
</evidence>
<evidence type="ECO:0000256" key="6">
    <source>
        <dbReference type="ARBA" id="ARBA00023163"/>
    </source>
</evidence>
<dbReference type="SMART" id="SM00338">
    <property type="entry name" value="BRLZ"/>
    <property type="match status" value="1"/>
</dbReference>
<dbReference type="InterPro" id="IPR004827">
    <property type="entry name" value="bZIP"/>
</dbReference>
<keyword evidence="4" id="KW-0238">DNA-binding</keyword>
<evidence type="ECO:0000259" key="10">
    <source>
        <dbReference type="PROSITE" id="PS50217"/>
    </source>
</evidence>
<dbReference type="GO" id="GO:0000978">
    <property type="term" value="F:RNA polymerase II cis-regulatory region sequence-specific DNA binding"/>
    <property type="evidence" value="ECO:0007669"/>
    <property type="project" value="EnsemblFungi"/>
</dbReference>
<dbReference type="CDD" id="cd12193">
    <property type="entry name" value="bZIP_GCN4"/>
    <property type="match status" value="1"/>
</dbReference>
<dbReference type="PROSITE" id="PS50217">
    <property type="entry name" value="BZIP"/>
    <property type="match status" value="1"/>
</dbReference>
<keyword evidence="3" id="KW-0805">Transcription regulation</keyword>
<evidence type="ECO:0000256" key="2">
    <source>
        <dbReference type="ARBA" id="ARBA00022605"/>
    </source>
</evidence>
<evidence type="ECO:0000256" key="8">
    <source>
        <dbReference type="ARBA" id="ARBA00061302"/>
    </source>
</evidence>
<sequence>MSSSITTATTTSRSTIDSASALFELFESSLDSSAPMYQSFNQSGAGASGPITQDFELASKPRQVLGESVFNHFVKSQELNSEFPLGLDKIEVPELSPSIGTVTPLQLHSSIVESVFSPSIENSSPMFDDVELDTENWTSLFEPNELEIPPVVAAATTEIEQESTPIPEVESSSSTPAPPQFKRSSSEAELDFTSSKRQCSSSPSIETDHLGVVAYNRKQRSAPLSPIVVESDDPVAQKRARNTEAARRSRARKMERMNQLEDKVEGLVNRNQELENEVARLRALLAQR</sequence>
<evidence type="ECO:0000256" key="1">
    <source>
        <dbReference type="ARBA" id="ARBA00004123"/>
    </source>
</evidence>
<dbReference type="Pfam" id="PF07716">
    <property type="entry name" value="bZIP_2"/>
    <property type="match status" value="1"/>
</dbReference>
<dbReference type="GO" id="GO:0001228">
    <property type="term" value="F:DNA-binding transcription activator activity, RNA polymerase II-specific"/>
    <property type="evidence" value="ECO:0007669"/>
    <property type="project" value="EnsemblFungi"/>
</dbReference>
<dbReference type="Gene3D" id="3.30.160.60">
    <property type="entry name" value="Classic Zinc Finger"/>
    <property type="match status" value="1"/>
</dbReference>
<dbReference type="GO" id="GO:0005667">
    <property type="term" value="C:transcription regulator complex"/>
    <property type="evidence" value="ECO:0007669"/>
    <property type="project" value="TreeGrafter"/>
</dbReference>
<proteinExistence type="inferred from homology"/>
<keyword evidence="2" id="KW-0028">Amino-acid biosynthesis</keyword>
<dbReference type="GO" id="GO:0042802">
    <property type="term" value="F:identical protein binding"/>
    <property type="evidence" value="ECO:0007669"/>
    <property type="project" value="EnsemblFungi"/>
</dbReference>
<dbReference type="GO" id="GO:0036033">
    <property type="term" value="F:mediator complex binding"/>
    <property type="evidence" value="ECO:0007669"/>
    <property type="project" value="EnsemblFungi"/>
</dbReference>
<dbReference type="GO" id="GO:0035556">
    <property type="term" value="P:intracellular signal transduction"/>
    <property type="evidence" value="ECO:0007669"/>
    <property type="project" value="EnsemblFungi"/>
</dbReference>
<evidence type="ECO:0000256" key="3">
    <source>
        <dbReference type="ARBA" id="ARBA00023015"/>
    </source>
</evidence>
<name>A0A1E3P9R6_WICAA</name>
<dbReference type="GO" id="GO:1990139">
    <property type="term" value="P:protein localization to nuclear periphery"/>
    <property type="evidence" value="ECO:0007669"/>
    <property type="project" value="EnsemblFungi"/>
</dbReference>
<dbReference type="InterPro" id="IPR050946">
    <property type="entry name" value="AP-1_TF_bZIP"/>
</dbReference>
<organism evidence="11 12">
    <name type="scientific">Wickerhamomyces anomalus (strain ATCC 58044 / CBS 1984 / NCYC 433 / NRRL Y-366-8)</name>
    <name type="common">Yeast</name>
    <name type="synonym">Hansenula anomala</name>
    <dbReference type="NCBI Taxonomy" id="683960"/>
    <lineage>
        <taxon>Eukaryota</taxon>
        <taxon>Fungi</taxon>
        <taxon>Dikarya</taxon>
        <taxon>Ascomycota</taxon>
        <taxon>Saccharomycotina</taxon>
        <taxon>Saccharomycetes</taxon>
        <taxon>Phaffomycetales</taxon>
        <taxon>Wickerhamomycetaceae</taxon>
        <taxon>Wickerhamomyces</taxon>
    </lineage>
</organism>
<evidence type="ECO:0000256" key="4">
    <source>
        <dbReference type="ARBA" id="ARBA00023125"/>
    </source>
</evidence>
<dbReference type="GO" id="GO:0034198">
    <property type="term" value="P:cellular response to amino acid starvation"/>
    <property type="evidence" value="ECO:0007669"/>
    <property type="project" value="EnsemblFungi"/>
</dbReference>
<dbReference type="OrthoDB" id="5419235at2759"/>
<dbReference type="PANTHER" id="PTHR11462">
    <property type="entry name" value="JUN TRANSCRIPTION FACTOR-RELATED"/>
    <property type="match status" value="1"/>
</dbReference>
<feature type="region of interest" description="Disordered" evidence="9">
    <location>
        <begin position="234"/>
        <end position="257"/>
    </location>
</feature>
<evidence type="ECO:0000256" key="9">
    <source>
        <dbReference type="SAM" id="MobiDB-lite"/>
    </source>
</evidence>
<dbReference type="EMBL" id="KV454208">
    <property type="protein sequence ID" value="ODQ61692.1"/>
    <property type="molecule type" value="Genomic_DNA"/>
</dbReference>
<keyword evidence="6" id="KW-0804">Transcription</keyword>
<feature type="compositionally biased region" description="Polar residues" evidence="9">
    <location>
        <begin position="192"/>
        <end position="204"/>
    </location>
</feature>
<dbReference type="GO" id="GO:0008652">
    <property type="term" value="P:amino acid biosynthetic process"/>
    <property type="evidence" value="ECO:0007669"/>
    <property type="project" value="UniProtKB-KW"/>
</dbReference>
<comment type="subcellular location">
    <subcellularLocation>
        <location evidence="1">Nucleus</location>
    </subcellularLocation>
</comment>
<dbReference type="InterPro" id="IPR046347">
    <property type="entry name" value="bZIP_sf"/>
</dbReference>
<keyword evidence="12" id="KW-1185">Reference proteome</keyword>
<dbReference type="STRING" id="683960.A0A1E3P9R6"/>
<feature type="domain" description="BZIP" evidence="10">
    <location>
        <begin position="232"/>
        <end position="282"/>
    </location>
</feature>
<dbReference type="RefSeq" id="XP_019040899.1">
    <property type="nucleotide sequence ID" value="XM_019184284.1"/>
</dbReference>
<comment type="similarity">
    <text evidence="8">Belongs to the bZIP family. GCN4 subfamily.</text>
</comment>
<dbReference type="SUPFAM" id="SSF57959">
    <property type="entry name" value="Leucine zipper domain"/>
    <property type="match status" value="1"/>
</dbReference>
<accession>A0A1E3P9R6</accession>
<dbReference type="GO" id="GO:0045899">
    <property type="term" value="P:positive regulation of RNA polymerase II transcription preinitiation complex assembly"/>
    <property type="evidence" value="ECO:0007669"/>
    <property type="project" value="EnsemblFungi"/>
</dbReference>
<dbReference type="GO" id="GO:0003682">
    <property type="term" value="F:chromatin binding"/>
    <property type="evidence" value="ECO:0007669"/>
    <property type="project" value="EnsemblFungi"/>
</dbReference>
<dbReference type="AlphaFoldDB" id="A0A1E3P9R6"/>
<dbReference type="GeneID" id="30201530"/>
<dbReference type="GO" id="GO:0010688">
    <property type="term" value="P:negative regulation of ribosomal protein gene transcription by RNA polymerase II"/>
    <property type="evidence" value="ECO:0007669"/>
    <property type="project" value="EnsemblFungi"/>
</dbReference>
<dbReference type="GO" id="GO:0001080">
    <property type="term" value="P:nitrogen catabolite activation of transcription from RNA polymerase II promoter"/>
    <property type="evidence" value="ECO:0007669"/>
    <property type="project" value="TreeGrafter"/>
</dbReference>
<feature type="compositionally biased region" description="Basic and acidic residues" evidence="9">
    <location>
        <begin position="241"/>
        <end position="257"/>
    </location>
</feature>
<gene>
    <name evidence="11" type="ORF">WICANDRAFT_75895</name>
</gene>
<keyword evidence="7" id="KW-0539">Nucleus</keyword>
<dbReference type="Proteomes" id="UP000094112">
    <property type="component" value="Unassembled WGS sequence"/>
</dbReference>
<evidence type="ECO:0000256" key="5">
    <source>
        <dbReference type="ARBA" id="ARBA00023159"/>
    </source>
</evidence>
<dbReference type="FunFam" id="3.30.160.60:FF:001491">
    <property type="entry name" value="Cross-pathway control protein A"/>
    <property type="match status" value="1"/>
</dbReference>
<protein>
    <recommendedName>
        <fullName evidence="10">BZIP domain-containing protein</fullName>
    </recommendedName>
</protein>
<feature type="region of interest" description="Disordered" evidence="9">
    <location>
        <begin position="159"/>
        <end position="204"/>
    </location>
</feature>